<gene>
    <name evidence="2" type="ORF">QFZ46_000795</name>
</gene>
<comment type="caution">
    <text evidence="2">The sequence shown here is derived from an EMBL/GenBank/DDBJ whole genome shotgun (WGS) entry which is preliminary data.</text>
</comment>
<dbReference type="EMBL" id="JAUSXK010000001">
    <property type="protein sequence ID" value="MDQ0642635.1"/>
    <property type="molecule type" value="Genomic_DNA"/>
</dbReference>
<reference evidence="2 3" key="1">
    <citation type="submission" date="2023-07" db="EMBL/GenBank/DDBJ databases">
        <title>Comparative genomics of wheat-associated soil bacteria to identify genetic determinants of phenazine resistance.</title>
        <authorList>
            <person name="Mouncey N."/>
        </authorList>
    </citation>
    <scope>NUCLEOTIDE SEQUENCE [LARGE SCALE GENOMIC DNA]</scope>
    <source>
        <strain evidence="2 3">W2I7</strain>
    </source>
</reference>
<evidence type="ECO:0000313" key="3">
    <source>
        <dbReference type="Proteomes" id="UP001239085"/>
    </source>
</evidence>
<proteinExistence type="predicted"/>
<keyword evidence="3" id="KW-1185">Reference proteome</keyword>
<organism evidence="2 3">
    <name type="scientific">Microbacterium murale</name>
    <dbReference type="NCBI Taxonomy" id="1081040"/>
    <lineage>
        <taxon>Bacteria</taxon>
        <taxon>Bacillati</taxon>
        <taxon>Actinomycetota</taxon>
        <taxon>Actinomycetes</taxon>
        <taxon>Micrococcales</taxon>
        <taxon>Microbacteriaceae</taxon>
        <taxon>Microbacterium</taxon>
    </lineage>
</organism>
<feature type="region of interest" description="Disordered" evidence="1">
    <location>
        <begin position="1"/>
        <end position="28"/>
    </location>
</feature>
<evidence type="ECO:0000256" key="1">
    <source>
        <dbReference type="SAM" id="MobiDB-lite"/>
    </source>
</evidence>
<evidence type="ECO:0000313" key="2">
    <source>
        <dbReference type="EMBL" id="MDQ0642635.1"/>
    </source>
</evidence>
<name>A0ABU0P5M8_9MICO</name>
<accession>A0ABU0P5M8</accession>
<protein>
    <submittedName>
        <fullName evidence="2">Uncharacterized protein</fullName>
    </submittedName>
</protein>
<sequence>MSAWEPSIASRNADLKGSMDPNGGVPDRAEFRALEKDPVHEDDSPRRYGDPCGVNGLVPCDIPDSWRD</sequence>
<dbReference type="Proteomes" id="UP001239085">
    <property type="component" value="Unassembled WGS sequence"/>
</dbReference>